<evidence type="ECO:0000256" key="3">
    <source>
        <dbReference type="ARBA" id="ARBA00022475"/>
    </source>
</evidence>
<feature type="transmembrane region" description="Helical" evidence="12">
    <location>
        <begin position="152"/>
        <end position="178"/>
    </location>
</feature>
<evidence type="ECO:0000256" key="9">
    <source>
        <dbReference type="ARBA" id="ARBA00023136"/>
    </source>
</evidence>
<feature type="transmembrane region" description="Helical" evidence="12">
    <location>
        <begin position="36"/>
        <end position="57"/>
    </location>
</feature>
<dbReference type="EMBL" id="CP023004">
    <property type="protein sequence ID" value="AWI07943.1"/>
    <property type="molecule type" value="Genomic_DNA"/>
</dbReference>
<proteinExistence type="inferred from homology"/>
<evidence type="ECO:0000256" key="4">
    <source>
        <dbReference type="ARBA" id="ARBA00022519"/>
    </source>
</evidence>
<feature type="transmembrane region" description="Helical" evidence="12">
    <location>
        <begin position="264"/>
        <end position="286"/>
    </location>
</feature>
<feature type="transmembrane region" description="Helical" evidence="12">
    <location>
        <begin position="190"/>
        <end position="209"/>
    </location>
</feature>
<keyword evidence="6" id="KW-0571">Peptide transport</keyword>
<keyword evidence="4" id="KW-0997">Cell inner membrane</keyword>
<evidence type="ECO:0000256" key="5">
    <source>
        <dbReference type="ARBA" id="ARBA00022692"/>
    </source>
</evidence>
<keyword evidence="5 12" id="KW-0812">Transmembrane</keyword>
<evidence type="ECO:0000313" key="14">
    <source>
        <dbReference type="EMBL" id="AWI07943.1"/>
    </source>
</evidence>
<sequence>MASIDTPLSQFAAAEPLEKGSSLWHDAWLRLRKNHLALFGAGVMLALVLVCIGGWLFGQPYYDQNIYLANATPGSIGIRVTPDDSPYDFATFEMLDDEGVFTDAPESQALRAALLGGKTIRIGDNQYSRNYHLLGTDKLGRDLFARLCWGGLISLGVGLAATAVALIIGVTYGAIAGFFGGKLDAFMMRVVDIMYSLPFTIFVILLMVLFGRHLVLLFAAIGAVEWLTMARIVRSQVMAIKRMEFIEAAYSLGFGKRRIIFRHILPNILGPVIVYITLTIPSVMLLEAFLSYLGLGVQPPISSLGVLIKEGSEIMEEYSWQLMYPAAVFSLMIFSLNFLGDGLRDALDVKASKD</sequence>
<keyword evidence="7" id="KW-0653">Protein transport</keyword>
<evidence type="ECO:0000256" key="2">
    <source>
        <dbReference type="ARBA" id="ARBA00022448"/>
    </source>
</evidence>
<dbReference type="GO" id="GO:0015833">
    <property type="term" value="P:peptide transport"/>
    <property type="evidence" value="ECO:0007669"/>
    <property type="project" value="UniProtKB-KW"/>
</dbReference>
<feature type="domain" description="ABC transmembrane type-1" evidence="13">
    <location>
        <begin position="151"/>
        <end position="340"/>
    </location>
</feature>
<feature type="transmembrane region" description="Helical" evidence="12">
    <location>
        <begin position="215"/>
        <end position="233"/>
    </location>
</feature>
<dbReference type="GO" id="GO:0005886">
    <property type="term" value="C:plasma membrane"/>
    <property type="evidence" value="ECO:0007669"/>
    <property type="project" value="UniProtKB-SubCell"/>
</dbReference>
<keyword evidence="15" id="KW-1185">Reference proteome</keyword>
<comment type="similarity">
    <text evidence="10">Belongs to the binding-protein-dependent transport system permease family. OppBC subfamily.</text>
</comment>
<evidence type="ECO:0000259" key="13">
    <source>
        <dbReference type="PROSITE" id="PS50928"/>
    </source>
</evidence>
<keyword evidence="8 12" id="KW-1133">Transmembrane helix</keyword>
<dbReference type="InterPro" id="IPR035906">
    <property type="entry name" value="MetI-like_sf"/>
</dbReference>
<dbReference type="InterPro" id="IPR050366">
    <property type="entry name" value="BP-dependent_transpt_permease"/>
</dbReference>
<dbReference type="Proteomes" id="UP000244896">
    <property type="component" value="Chromosome"/>
</dbReference>
<accession>A0A2U8DZA0</accession>
<keyword evidence="9 12" id="KW-0472">Membrane</keyword>
<dbReference type="RefSeq" id="WP_108823751.1">
    <property type="nucleotide sequence ID" value="NZ_CP023004.1"/>
</dbReference>
<dbReference type="PANTHER" id="PTHR43386:SF2">
    <property type="entry name" value="OLIGOPEPTIDE TRANSPORT SYSTEM PERMEASE PROTEIN OPPC"/>
    <property type="match status" value="1"/>
</dbReference>
<dbReference type="PROSITE" id="PS50928">
    <property type="entry name" value="ABC_TM1"/>
    <property type="match status" value="1"/>
</dbReference>
<dbReference type="KEGG" id="elut:CKA38_00520"/>
<keyword evidence="2 12" id="KW-0813">Transport</keyword>
<evidence type="ECO:0000313" key="15">
    <source>
        <dbReference type="Proteomes" id="UP000244896"/>
    </source>
</evidence>
<protein>
    <recommendedName>
        <fullName evidence="11">Oligopeptide transport system permease protein OppC</fullName>
    </recommendedName>
</protein>
<dbReference type="CDD" id="cd06261">
    <property type="entry name" value="TM_PBP2"/>
    <property type="match status" value="1"/>
</dbReference>
<dbReference type="Gene3D" id="1.10.3720.10">
    <property type="entry name" value="MetI-like"/>
    <property type="match status" value="1"/>
</dbReference>
<dbReference type="InterPro" id="IPR025966">
    <property type="entry name" value="OppC_N"/>
</dbReference>
<feature type="transmembrane region" description="Helical" evidence="12">
    <location>
        <begin position="322"/>
        <end position="340"/>
    </location>
</feature>
<dbReference type="Pfam" id="PF12911">
    <property type="entry name" value="OppC_N"/>
    <property type="match status" value="1"/>
</dbReference>
<gene>
    <name evidence="14" type="ORF">CKA38_00520</name>
</gene>
<evidence type="ECO:0000256" key="7">
    <source>
        <dbReference type="ARBA" id="ARBA00022927"/>
    </source>
</evidence>
<dbReference type="PANTHER" id="PTHR43386">
    <property type="entry name" value="OLIGOPEPTIDE TRANSPORT SYSTEM PERMEASE PROTEIN APPC"/>
    <property type="match status" value="1"/>
</dbReference>
<dbReference type="InterPro" id="IPR000515">
    <property type="entry name" value="MetI-like"/>
</dbReference>
<keyword evidence="3" id="KW-1003">Cell membrane</keyword>
<evidence type="ECO:0000256" key="12">
    <source>
        <dbReference type="RuleBase" id="RU363032"/>
    </source>
</evidence>
<reference evidence="14 15" key="1">
    <citation type="journal article" date="2018" name="Syst. Appl. Microbiol.">
        <title>Ereboglobus luteus gen. nov. sp. nov. from cockroach guts, and new insights into the oxygen relationship of the genera Opitutus and Didymococcus (Verrucomicrobia: Opitutaceae).</title>
        <authorList>
            <person name="Tegtmeier D."/>
            <person name="Belitz A."/>
            <person name="Radek R."/>
            <person name="Heimerl T."/>
            <person name="Brune A."/>
        </authorList>
    </citation>
    <scope>NUCLEOTIDE SEQUENCE [LARGE SCALE GENOMIC DNA]</scope>
    <source>
        <strain evidence="14 15">Ho45</strain>
    </source>
</reference>
<evidence type="ECO:0000256" key="6">
    <source>
        <dbReference type="ARBA" id="ARBA00022856"/>
    </source>
</evidence>
<dbReference type="OrthoDB" id="9783218at2"/>
<dbReference type="Pfam" id="PF00528">
    <property type="entry name" value="BPD_transp_1"/>
    <property type="match status" value="1"/>
</dbReference>
<name>A0A2U8DZA0_9BACT</name>
<dbReference type="AlphaFoldDB" id="A0A2U8DZA0"/>
<evidence type="ECO:0000256" key="1">
    <source>
        <dbReference type="ARBA" id="ARBA00004429"/>
    </source>
</evidence>
<dbReference type="GO" id="GO:0055085">
    <property type="term" value="P:transmembrane transport"/>
    <property type="evidence" value="ECO:0007669"/>
    <property type="project" value="InterPro"/>
</dbReference>
<evidence type="ECO:0000256" key="10">
    <source>
        <dbReference type="ARBA" id="ARBA00024202"/>
    </source>
</evidence>
<comment type="subcellular location">
    <subcellularLocation>
        <location evidence="1">Cell inner membrane</location>
        <topology evidence="1">Multi-pass membrane protein</topology>
    </subcellularLocation>
    <subcellularLocation>
        <location evidence="12">Cell membrane</location>
        <topology evidence="12">Multi-pass membrane protein</topology>
    </subcellularLocation>
</comment>
<dbReference type="SUPFAM" id="SSF161098">
    <property type="entry name" value="MetI-like"/>
    <property type="match status" value="1"/>
</dbReference>
<dbReference type="GO" id="GO:0015031">
    <property type="term" value="P:protein transport"/>
    <property type="evidence" value="ECO:0007669"/>
    <property type="project" value="UniProtKB-KW"/>
</dbReference>
<organism evidence="14 15">
    <name type="scientific">Ereboglobus luteus</name>
    <dbReference type="NCBI Taxonomy" id="1796921"/>
    <lineage>
        <taxon>Bacteria</taxon>
        <taxon>Pseudomonadati</taxon>
        <taxon>Verrucomicrobiota</taxon>
        <taxon>Opitutia</taxon>
        <taxon>Opitutales</taxon>
        <taxon>Opitutaceae</taxon>
        <taxon>Ereboglobus</taxon>
    </lineage>
</organism>
<evidence type="ECO:0000256" key="8">
    <source>
        <dbReference type="ARBA" id="ARBA00022989"/>
    </source>
</evidence>
<evidence type="ECO:0000256" key="11">
    <source>
        <dbReference type="ARBA" id="ARBA00072251"/>
    </source>
</evidence>